<reference evidence="3 4" key="1">
    <citation type="submission" date="2023-05" db="EMBL/GenBank/DDBJ databases">
        <title>The complete genome of Acinetobacter sp. nov KCTC 92772.</title>
        <authorList>
            <person name="Zhou G."/>
        </authorList>
    </citation>
    <scope>NUCLEOTIDE SEQUENCE [LARGE SCALE GENOMIC DNA]</scope>
    <source>
        <strain evidence="3 4">KCTC 92772</strain>
    </source>
</reference>
<dbReference type="InterPro" id="IPR050900">
    <property type="entry name" value="Transposase_IS3/IS150/IS904"/>
</dbReference>
<dbReference type="Proteomes" id="UP001229836">
    <property type="component" value="Chromosome"/>
</dbReference>
<dbReference type="Gene3D" id="3.30.420.10">
    <property type="entry name" value="Ribonuclease H-like superfamily/Ribonuclease H"/>
    <property type="match status" value="1"/>
</dbReference>
<organism evidence="3 4">
    <name type="scientific">Acinetobacter corruptisaponis</name>
    <dbReference type="NCBI Taxonomy" id="3045147"/>
    <lineage>
        <taxon>Bacteria</taxon>
        <taxon>Pseudomonadati</taxon>
        <taxon>Pseudomonadota</taxon>
        <taxon>Gammaproteobacteria</taxon>
        <taxon>Moraxellales</taxon>
        <taxon>Moraxellaceae</taxon>
        <taxon>Acinetobacter</taxon>
    </lineage>
</organism>
<dbReference type="NCBIfam" id="NF033516">
    <property type="entry name" value="transpos_IS3"/>
    <property type="match status" value="1"/>
</dbReference>
<feature type="domain" description="Integrase catalytic" evidence="2">
    <location>
        <begin position="243"/>
        <end position="405"/>
    </location>
</feature>
<dbReference type="SUPFAM" id="SSF46689">
    <property type="entry name" value="Homeodomain-like"/>
    <property type="match status" value="1"/>
</dbReference>
<evidence type="ECO:0000313" key="4">
    <source>
        <dbReference type="Proteomes" id="UP001229836"/>
    </source>
</evidence>
<feature type="coiled-coil region" evidence="1">
    <location>
        <begin position="83"/>
        <end position="110"/>
    </location>
</feature>
<dbReference type="InterPro" id="IPR001584">
    <property type="entry name" value="Integrase_cat-core"/>
</dbReference>
<dbReference type="InterPro" id="IPR009057">
    <property type="entry name" value="Homeodomain-like_sf"/>
</dbReference>
<dbReference type="SUPFAM" id="SSF53098">
    <property type="entry name" value="Ribonuclease H-like"/>
    <property type="match status" value="1"/>
</dbReference>
<protein>
    <submittedName>
        <fullName evidence="3">IS3 family transposase</fullName>
    </submittedName>
</protein>
<dbReference type="PANTHER" id="PTHR46889">
    <property type="entry name" value="TRANSPOSASE INSF FOR INSERTION SEQUENCE IS3B-RELATED"/>
    <property type="match status" value="1"/>
</dbReference>
<keyword evidence="1" id="KW-0175">Coiled coil</keyword>
<sequence>MVTVVRRTQRDYSLAFKLSVVDQVEKGEMTYRQAQDKYGIQGCSTVLVWLRKHGNLDWSQGTPSFHPGKTPMPNTPLTPEQRIKELEQQLADTQQKAEFFEAVVDVLKRDYGVSIGKKATRQVIREKRETGISIMQCCRYLGMTRQAYYKQCRQESLRFEQDHAILKQVQAQRMFHPRIGTRKLHYLLNQTGSTPIGRDYLFDLLRFSHLLIRPKRAYHKTTNSHHRFHCHPNRLKTGADQVIVTQPEQLWVADITYLPVKMGEAYISLVTDTWSRKIVGYHVHGDLKTDSVIRAYKQALKQRKSKSDVLTHHSDRGIQYCAEKYQRIHKQNDVQCSMTDGYDCYQNAMAERINGILKNEYLLQKPANLEEARRMVAESIGIYNTRRPHLALNYKTPNEVHQAFYN</sequence>
<proteinExistence type="predicted"/>
<dbReference type="EMBL" id="CP125669">
    <property type="protein sequence ID" value="WHP07022.1"/>
    <property type="molecule type" value="Genomic_DNA"/>
</dbReference>
<evidence type="ECO:0000259" key="2">
    <source>
        <dbReference type="PROSITE" id="PS50994"/>
    </source>
</evidence>
<dbReference type="PANTHER" id="PTHR46889:SF5">
    <property type="entry name" value="INTEGRASE PROTEIN"/>
    <property type="match status" value="1"/>
</dbReference>
<dbReference type="Pfam" id="PF00665">
    <property type="entry name" value="rve"/>
    <property type="match status" value="1"/>
</dbReference>
<keyword evidence="4" id="KW-1185">Reference proteome</keyword>
<gene>
    <name evidence="3" type="ORF">QLH32_06050</name>
</gene>
<dbReference type="InterPro" id="IPR012337">
    <property type="entry name" value="RNaseH-like_sf"/>
</dbReference>
<dbReference type="PROSITE" id="PS50994">
    <property type="entry name" value="INTEGRASE"/>
    <property type="match status" value="1"/>
</dbReference>
<accession>A0ABY8S5N9</accession>
<dbReference type="InterPro" id="IPR036397">
    <property type="entry name" value="RNaseH_sf"/>
</dbReference>
<name>A0ABY8S5N9_9GAMM</name>
<dbReference type="RefSeq" id="WP_283268653.1">
    <property type="nucleotide sequence ID" value="NZ_CP125669.1"/>
</dbReference>
<dbReference type="InterPro" id="IPR048020">
    <property type="entry name" value="Transpos_IS3"/>
</dbReference>
<evidence type="ECO:0000313" key="3">
    <source>
        <dbReference type="EMBL" id="WHP07022.1"/>
    </source>
</evidence>
<evidence type="ECO:0000256" key="1">
    <source>
        <dbReference type="SAM" id="Coils"/>
    </source>
</evidence>